<evidence type="ECO:0000256" key="19">
    <source>
        <dbReference type="ARBA" id="ARBA00049035"/>
    </source>
</evidence>
<organism evidence="24 25">
    <name type="scientific">Pedobacter ginsengiterrae</name>
    <dbReference type="NCBI Taxonomy" id="871696"/>
    <lineage>
        <taxon>Bacteria</taxon>
        <taxon>Pseudomonadati</taxon>
        <taxon>Bacteroidota</taxon>
        <taxon>Sphingobacteriia</taxon>
        <taxon>Sphingobacteriales</taxon>
        <taxon>Sphingobacteriaceae</taxon>
        <taxon>Pedobacter</taxon>
    </lineage>
</organism>
<evidence type="ECO:0000256" key="3">
    <source>
        <dbReference type="ARBA" id="ARBA00005150"/>
    </source>
</evidence>
<comment type="catalytic activity">
    <reaction evidence="17">
        <text>(6S)-5,6,7,8-tetrahydrofolyl-(gamma-L-Glu)(n) + L-glutamate + ATP = (6S)-5,6,7,8-tetrahydrofolyl-(gamma-L-Glu)(n+1) + ADP + phosphate + H(+)</text>
        <dbReference type="Rhea" id="RHEA:10580"/>
        <dbReference type="Rhea" id="RHEA-COMP:14738"/>
        <dbReference type="Rhea" id="RHEA-COMP:14740"/>
        <dbReference type="ChEBI" id="CHEBI:15378"/>
        <dbReference type="ChEBI" id="CHEBI:29985"/>
        <dbReference type="ChEBI" id="CHEBI:30616"/>
        <dbReference type="ChEBI" id="CHEBI:43474"/>
        <dbReference type="ChEBI" id="CHEBI:141005"/>
        <dbReference type="ChEBI" id="CHEBI:456216"/>
        <dbReference type="EC" id="6.3.2.17"/>
    </reaction>
</comment>
<accession>A0ABP7PC36</accession>
<dbReference type="Pfam" id="PF02875">
    <property type="entry name" value="Mur_ligase_C"/>
    <property type="match status" value="1"/>
</dbReference>
<gene>
    <name evidence="24" type="ORF">GCM10022246_15480</name>
</gene>
<evidence type="ECO:0000256" key="9">
    <source>
        <dbReference type="ARBA" id="ARBA00022723"/>
    </source>
</evidence>
<evidence type="ECO:0000256" key="12">
    <source>
        <dbReference type="ARBA" id="ARBA00022842"/>
    </source>
</evidence>
<dbReference type="InterPro" id="IPR001645">
    <property type="entry name" value="Folylpolyglutamate_synth"/>
</dbReference>
<evidence type="ECO:0000259" key="23">
    <source>
        <dbReference type="Pfam" id="PF08245"/>
    </source>
</evidence>
<comment type="pathway">
    <text evidence="2">Cofactor biosynthesis; tetrahydrofolate biosynthesis; 7,8-dihydrofolate from 2-amino-4-hydroxy-6-hydroxymethyl-7,8-dihydropteridine diphosphate and 4-aminobenzoate: step 2/2.</text>
</comment>
<dbReference type="PIRSF" id="PIRSF001563">
    <property type="entry name" value="Folylpolyglu_synth"/>
    <property type="match status" value="1"/>
</dbReference>
<keyword evidence="25" id="KW-1185">Reference proteome</keyword>
<protein>
    <recommendedName>
        <fullName evidence="7">Dihydrofolate synthase/folylpolyglutamate synthase</fullName>
        <ecNumber evidence="5">6.3.2.12</ecNumber>
        <ecNumber evidence="6">6.3.2.17</ecNumber>
    </recommendedName>
    <alternativeName>
        <fullName evidence="16">Folylpoly-gamma-glutamate synthetase-dihydrofolate synthetase</fullName>
    </alternativeName>
    <alternativeName>
        <fullName evidence="14">Folylpolyglutamate synthetase</fullName>
    </alternativeName>
    <alternativeName>
        <fullName evidence="15">Tetrahydrofolylpolyglutamate synthase</fullName>
    </alternativeName>
</protein>
<dbReference type="InterPro" id="IPR018109">
    <property type="entry name" value="Folylpolyglutamate_synth_CS"/>
</dbReference>
<evidence type="ECO:0000256" key="14">
    <source>
        <dbReference type="ARBA" id="ARBA00030048"/>
    </source>
</evidence>
<dbReference type="InterPro" id="IPR036565">
    <property type="entry name" value="Mur-like_cat_sf"/>
</dbReference>
<dbReference type="EC" id="6.3.2.12" evidence="5"/>
<evidence type="ECO:0000256" key="13">
    <source>
        <dbReference type="ARBA" id="ARBA00022909"/>
    </source>
</evidence>
<dbReference type="Pfam" id="PF08245">
    <property type="entry name" value="Mur_ligase_M"/>
    <property type="match status" value="1"/>
</dbReference>
<dbReference type="SUPFAM" id="SSF53623">
    <property type="entry name" value="MurD-like peptide ligases, catalytic domain"/>
    <property type="match status" value="1"/>
</dbReference>
<comment type="catalytic activity">
    <reaction evidence="18">
        <text>10-formyltetrahydrofolyl-(gamma-L-Glu)(n) + L-glutamate + ATP = 10-formyltetrahydrofolyl-(gamma-L-Glu)(n+1) + ADP + phosphate + H(+)</text>
        <dbReference type="Rhea" id="RHEA:51904"/>
        <dbReference type="Rhea" id="RHEA-COMP:13088"/>
        <dbReference type="Rhea" id="RHEA-COMP:14300"/>
        <dbReference type="ChEBI" id="CHEBI:15378"/>
        <dbReference type="ChEBI" id="CHEBI:29985"/>
        <dbReference type="ChEBI" id="CHEBI:30616"/>
        <dbReference type="ChEBI" id="CHEBI:43474"/>
        <dbReference type="ChEBI" id="CHEBI:134413"/>
        <dbReference type="ChEBI" id="CHEBI:456216"/>
        <dbReference type="EC" id="6.3.2.17"/>
    </reaction>
</comment>
<dbReference type="EMBL" id="BAABAK010000009">
    <property type="protein sequence ID" value="GAA3963214.1"/>
    <property type="molecule type" value="Genomic_DNA"/>
</dbReference>
<feature type="domain" description="Mur ligase central" evidence="23">
    <location>
        <begin position="51"/>
        <end position="270"/>
    </location>
</feature>
<dbReference type="PANTHER" id="PTHR11136">
    <property type="entry name" value="FOLYLPOLYGLUTAMATE SYNTHASE-RELATED"/>
    <property type="match status" value="1"/>
</dbReference>
<dbReference type="PROSITE" id="PS01011">
    <property type="entry name" value="FOLYLPOLYGLU_SYNT_1"/>
    <property type="match status" value="1"/>
</dbReference>
<evidence type="ECO:0000256" key="17">
    <source>
        <dbReference type="ARBA" id="ARBA00047493"/>
    </source>
</evidence>
<name>A0ABP7PC36_9SPHI</name>
<evidence type="ECO:0000256" key="16">
    <source>
        <dbReference type="ARBA" id="ARBA00032510"/>
    </source>
</evidence>
<evidence type="ECO:0000256" key="6">
    <source>
        <dbReference type="ARBA" id="ARBA00013025"/>
    </source>
</evidence>
<dbReference type="PANTHER" id="PTHR11136:SF0">
    <property type="entry name" value="DIHYDROFOLATE SYNTHETASE-RELATED"/>
    <property type="match status" value="1"/>
</dbReference>
<dbReference type="InterPro" id="IPR036615">
    <property type="entry name" value="Mur_ligase_C_dom_sf"/>
</dbReference>
<evidence type="ECO:0000256" key="21">
    <source>
        <dbReference type="PIRNR" id="PIRNR001563"/>
    </source>
</evidence>
<keyword evidence="13" id="KW-0289">Folate biosynthesis</keyword>
<evidence type="ECO:0000256" key="1">
    <source>
        <dbReference type="ARBA" id="ARBA00002714"/>
    </source>
</evidence>
<dbReference type="Gene3D" id="3.90.190.20">
    <property type="entry name" value="Mur ligase, C-terminal domain"/>
    <property type="match status" value="1"/>
</dbReference>
<evidence type="ECO:0000256" key="20">
    <source>
        <dbReference type="ARBA" id="ARBA00049161"/>
    </source>
</evidence>
<evidence type="ECO:0000256" key="18">
    <source>
        <dbReference type="ARBA" id="ARBA00047808"/>
    </source>
</evidence>
<keyword evidence="10 21" id="KW-0547">Nucleotide-binding</keyword>
<comment type="similarity">
    <text evidence="4 21">Belongs to the folylpolyglutamate synthase family.</text>
</comment>
<comment type="caution">
    <text evidence="24">The sequence shown here is derived from an EMBL/GenBank/DDBJ whole genome shotgun (WGS) entry which is preliminary data.</text>
</comment>
<evidence type="ECO:0000259" key="22">
    <source>
        <dbReference type="Pfam" id="PF02875"/>
    </source>
</evidence>
<sequence>MNYQQTLDFLYSKLPMFTRVGASAFKKDLTNTIILCEALDNPHQKFKSIHVAGTNGKGSTSHMLASVLQAQGLKTGLYTSPHLKDFRERIRINGQMISKTEVKSFVQANKKLIYKIKPSFFEVTVAMAFEHFAKHKVDIAVIEVGLGGRLDSTNIITPEISVITNISLDHTNMLGNTLEEIAGEKAGIIKKGIPVVIGETQAESQPVFNNKATSVKAPIYFADNFLKAQNISVKSSKLSLSVYENNQIKYADLKSDLTGLYQPKNIITVLKTLEVFNQTTKTKIVKQAIYDGLKQVKKLTQLQGRWQTLSKNPLVICDTGHNEAGIKEVIKNIESTPHKNLHLVFGMVKDKDITKVLSLVPKNATYYFCKPDIERGLDAKELQEQARAFNLRGDYFNSVQEAKQAAINKADKDDLVFIGGSTFVVAEAI</sequence>
<reference evidence="25" key="1">
    <citation type="journal article" date="2019" name="Int. J. Syst. Evol. Microbiol.">
        <title>The Global Catalogue of Microorganisms (GCM) 10K type strain sequencing project: providing services to taxonomists for standard genome sequencing and annotation.</title>
        <authorList>
            <consortium name="The Broad Institute Genomics Platform"/>
            <consortium name="The Broad Institute Genome Sequencing Center for Infectious Disease"/>
            <person name="Wu L."/>
            <person name="Ma J."/>
        </authorList>
    </citation>
    <scope>NUCLEOTIDE SEQUENCE [LARGE SCALE GENOMIC DNA]</scope>
    <source>
        <strain evidence="25">JCM 17338</strain>
    </source>
</reference>
<dbReference type="Proteomes" id="UP001501081">
    <property type="component" value="Unassembled WGS sequence"/>
</dbReference>
<evidence type="ECO:0000313" key="24">
    <source>
        <dbReference type="EMBL" id="GAA3963214.1"/>
    </source>
</evidence>
<dbReference type="SUPFAM" id="SSF53244">
    <property type="entry name" value="MurD-like peptide ligases, peptide-binding domain"/>
    <property type="match status" value="1"/>
</dbReference>
<evidence type="ECO:0000256" key="2">
    <source>
        <dbReference type="ARBA" id="ARBA00004799"/>
    </source>
</evidence>
<evidence type="ECO:0000256" key="4">
    <source>
        <dbReference type="ARBA" id="ARBA00008276"/>
    </source>
</evidence>
<evidence type="ECO:0000256" key="15">
    <source>
        <dbReference type="ARBA" id="ARBA00030592"/>
    </source>
</evidence>
<dbReference type="Gene3D" id="3.40.1190.10">
    <property type="entry name" value="Mur-like, catalytic domain"/>
    <property type="match status" value="1"/>
</dbReference>
<keyword evidence="11 21" id="KW-0067">ATP-binding</keyword>
<dbReference type="RefSeq" id="WP_344766101.1">
    <property type="nucleotide sequence ID" value="NZ_BAABAK010000009.1"/>
</dbReference>
<dbReference type="NCBIfam" id="TIGR01499">
    <property type="entry name" value="folC"/>
    <property type="match status" value="1"/>
</dbReference>
<evidence type="ECO:0000256" key="5">
    <source>
        <dbReference type="ARBA" id="ARBA00013023"/>
    </source>
</evidence>
<comment type="function">
    <text evidence="1">Functions in two distinct reactions of the de novo folate biosynthetic pathway. Catalyzes the addition of a glutamate residue to dihydropteroate (7,8-dihydropteroate or H2Pte) to form dihydrofolate (7,8-dihydrofolate monoglutamate or H2Pte-Glu). Also catalyzes successive additions of L-glutamate to tetrahydrofolate or 10-formyltetrahydrofolate or 5,10-methylenetetrahydrofolate, leading to folylpolyglutamate derivatives.</text>
</comment>
<keyword evidence="8 21" id="KW-0436">Ligase</keyword>
<comment type="catalytic activity">
    <reaction evidence="19">
        <text>(6R)-5,10-methylenetetrahydrofolyl-(gamma-L-Glu)(n) + L-glutamate + ATP = (6R)-5,10-methylenetetrahydrofolyl-(gamma-L-Glu)(n+1) + ADP + phosphate + H(+)</text>
        <dbReference type="Rhea" id="RHEA:51912"/>
        <dbReference type="Rhea" id="RHEA-COMP:13257"/>
        <dbReference type="Rhea" id="RHEA-COMP:13258"/>
        <dbReference type="ChEBI" id="CHEBI:15378"/>
        <dbReference type="ChEBI" id="CHEBI:29985"/>
        <dbReference type="ChEBI" id="CHEBI:30616"/>
        <dbReference type="ChEBI" id="CHEBI:43474"/>
        <dbReference type="ChEBI" id="CHEBI:136572"/>
        <dbReference type="ChEBI" id="CHEBI:456216"/>
        <dbReference type="EC" id="6.3.2.17"/>
    </reaction>
</comment>
<dbReference type="EC" id="6.3.2.17" evidence="6"/>
<dbReference type="InterPro" id="IPR004101">
    <property type="entry name" value="Mur_ligase_C"/>
</dbReference>
<comment type="catalytic activity">
    <reaction evidence="20">
        <text>7,8-dihydropteroate + L-glutamate + ATP = 7,8-dihydrofolate + ADP + phosphate + H(+)</text>
        <dbReference type="Rhea" id="RHEA:23584"/>
        <dbReference type="ChEBI" id="CHEBI:15378"/>
        <dbReference type="ChEBI" id="CHEBI:17839"/>
        <dbReference type="ChEBI" id="CHEBI:29985"/>
        <dbReference type="ChEBI" id="CHEBI:30616"/>
        <dbReference type="ChEBI" id="CHEBI:43474"/>
        <dbReference type="ChEBI" id="CHEBI:57451"/>
        <dbReference type="ChEBI" id="CHEBI:456216"/>
        <dbReference type="EC" id="6.3.2.12"/>
    </reaction>
</comment>
<evidence type="ECO:0000256" key="11">
    <source>
        <dbReference type="ARBA" id="ARBA00022840"/>
    </source>
</evidence>
<keyword evidence="9" id="KW-0479">Metal-binding</keyword>
<feature type="domain" description="Mur ligase C-terminal" evidence="22">
    <location>
        <begin position="304"/>
        <end position="421"/>
    </location>
</feature>
<evidence type="ECO:0000313" key="25">
    <source>
        <dbReference type="Proteomes" id="UP001501081"/>
    </source>
</evidence>
<comment type="pathway">
    <text evidence="3">Cofactor biosynthesis; tetrahydrofolylpolyglutamate biosynthesis.</text>
</comment>
<keyword evidence="12" id="KW-0460">Magnesium</keyword>
<dbReference type="PROSITE" id="PS01012">
    <property type="entry name" value="FOLYLPOLYGLU_SYNT_2"/>
    <property type="match status" value="1"/>
</dbReference>
<evidence type="ECO:0000256" key="8">
    <source>
        <dbReference type="ARBA" id="ARBA00022598"/>
    </source>
</evidence>
<proteinExistence type="inferred from homology"/>
<dbReference type="InterPro" id="IPR013221">
    <property type="entry name" value="Mur_ligase_cen"/>
</dbReference>
<evidence type="ECO:0000256" key="7">
    <source>
        <dbReference type="ARBA" id="ARBA00019357"/>
    </source>
</evidence>
<evidence type="ECO:0000256" key="10">
    <source>
        <dbReference type="ARBA" id="ARBA00022741"/>
    </source>
</evidence>